<evidence type="ECO:0000256" key="1">
    <source>
        <dbReference type="ARBA" id="ARBA00010641"/>
    </source>
</evidence>
<dbReference type="SUPFAM" id="SSF88946">
    <property type="entry name" value="Sigma2 domain of RNA polymerase sigma factors"/>
    <property type="match status" value="1"/>
</dbReference>
<keyword evidence="4" id="KW-0238">DNA-binding</keyword>
<dbReference type="Gene3D" id="1.10.10.10">
    <property type="entry name" value="Winged helix-like DNA-binding domain superfamily/Winged helix DNA-binding domain"/>
    <property type="match status" value="1"/>
</dbReference>
<dbReference type="Proteomes" id="UP001500192">
    <property type="component" value="Unassembled WGS sequence"/>
</dbReference>
<dbReference type="EMBL" id="BAABIB010000063">
    <property type="protein sequence ID" value="GAA5162867.1"/>
    <property type="molecule type" value="Genomic_DNA"/>
</dbReference>
<dbReference type="PANTHER" id="PTHR43133">
    <property type="entry name" value="RNA POLYMERASE ECF-TYPE SIGMA FACTO"/>
    <property type="match status" value="1"/>
</dbReference>
<proteinExistence type="inferred from homology"/>
<evidence type="ECO:0000256" key="4">
    <source>
        <dbReference type="ARBA" id="ARBA00023125"/>
    </source>
</evidence>
<evidence type="ECO:0000313" key="7">
    <source>
        <dbReference type="EMBL" id="GAA5162867.1"/>
    </source>
</evidence>
<accession>A0ABP9QJ63</accession>
<name>A0ABP9QJ63_9PSEU</name>
<feature type="domain" description="RNA polymerase sigma-70 region 2" evidence="6">
    <location>
        <begin position="32"/>
        <end position="100"/>
    </location>
</feature>
<dbReference type="InterPro" id="IPR036388">
    <property type="entry name" value="WH-like_DNA-bd_sf"/>
</dbReference>
<dbReference type="NCBIfam" id="TIGR02937">
    <property type="entry name" value="sigma70-ECF"/>
    <property type="match status" value="1"/>
</dbReference>
<sequence>MSEVLAERVEELPDEELLTAARAGNRAAFTQLYQRHHADAVRYARRFVRTTADAEDVAADALLRLMLALEAGRGPLTNVPAYLRTTVRRLAIDLATRNARSLAIGLDCTPADGRRHLDEKERDAILELAFTGLPPRWREVLWLVEVVGYRPQDIAAELRIARPAACSLLWRARTALRKRYDELSACVPAEG</sequence>
<keyword evidence="2" id="KW-0805">Transcription regulation</keyword>
<evidence type="ECO:0000313" key="8">
    <source>
        <dbReference type="Proteomes" id="UP001500192"/>
    </source>
</evidence>
<dbReference type="InterPro" id="IPR007627">
    <property type="entry name" value="RNA_pol_sigma70_r2"/>
</dbReference>
<dbReference type="InterPro" id="IPR014284">
    <property type="entry name" value="RNA_pol_sigma-70_dom"/>
</dbReference>
<dbReference type="InterPro" id="IPR013324">
    <property type="entry name" value="RNA_pol_sigma_r3/r4-like"/>
</dbReference>
<reference evidence="8" key="1">
    <citation type="journal article" date="2019" name="Int. J. Syst. Evol. Microbiol.">
        <title>The Global Catalogue of Microorganisms (GCM) 10K type strain sequencing project: providing services to taxonomists for standard genome sequencing and annotation.</title>
        <authorList>
            <consortium name="The Broad Institute Genomics Platform"/>
            <consortium name="The Broad Institute Genome Sequencing Center for Infectious Disease"/>
            <person name="Wu L."/>
            <person name="Ma J."/>
        </authorList>
    </citation>
    <scope>NUCLEOTIDE SEQUENCE [LARGE SCALE GENOMIC DNA]</scope>
    <source>
        <strain evidence="8">JCM 18054</strain>
    </source>
</reference>
<dbReference type="SUPFAM" id="SSF88659">
    <property type="entry name" value="Sigma3 and sigma4 domains of RNA polymerase sigma factors"/>
    <property type="match status" value="1"/>
</dbReference>
<dbReference type="PANTHER" id="PTHR43133:SF8">
    <property type="entry name" value="RNA POLYMERASE SIGMA FACTOR HI_1459-RELATED"/>
    <property type="match status" value="1"/>
</dbReference>
<comment type="similarity">
    <text evidence="1">Belongs to the sigma-70 factor family. ECF subfamily.</text>
</comment>
<dbReference type="Gene3D" id="1.10.1740.10">
    <property type="match status" value="1"/>
</dbReference>
<evidence type="ECO:0000259" key="6">
    <source>
        <dbReference type="Pfam" id="PF04542"/>
    </source>
</evidence>
<dbReference type="InterPro" id="IPR039425">
    <property type="entry name" value="RNA_pol_sigma-70-like"/>
</dbReference>
<evidence type="ECO:0000256" key="5">
    <source>
        <dbReference type="ARBA" id="ARBA00023163"/>
    </source>
</evidence>
<evidence type="ECO:0000256" key="2">
    <source>
        <dbReference type="ARBA" id="ARBA00023015"/>
    </source>
</evidence>
<keyword evidence="3" id="KW-0731">Sigma factor</keyword>
<dbReference type="InterPro" id="IPR013325">
    <property type="entry name" value="RNA_pol_sigma_r2"/>
</dbReference>
<comment type="caution">
    <text evidence="7">The sequence shown here is derived from an EMBL/GenBank/DDBJ whole genome shotgun (WGS) entry which is preliminary data.</text>
</comment>
<gene>
    <name evidence="7" type="ORF">GCM10023214_30320</name>
</gene>
<organism evidence="7 8">
    <name type="scientific">Amycolatopsis dongchuanensis</name>
    <dbReference type="NCBI Taxonomy" id="1070866"/>
    <lineage>
        <taxon>Bacteria</taxon>
        <taxon>Bacillati</taxon>
        <taxon>Actinomycetota</taxon>
        <taxon>Actinomycetes</taxon>
        <taxon>Pseudonocardiales</taxon>
        <taxon>Pseudonocardiaceae</taxon>
        <taxon>Amycolatopsis</taxon>
    </lineage>
</organism>
<protein>
    <recommendedName>
        <fullName evidence="6">RNA polymerase sigma-70 region 2 domain-containing protein</fullName>
    </recommendedName>
</protein>
<dbReference type="RefSeq" id="WP_346054057.1">
    <property type="nucleotide sequence ID" value="NZ_BAABIB010000063.1"/>
</dbReference>
<keyword evidence="5" id="KW-0804">Transcription</keyword>
<evidence type="ECO:0000256" key="3">
    <source>
        <dbReference type="ARBA" id="ARBA00023082"/>
    </source>
</evidence>
<dbReference type="Pfam" id="PF04542">
    <property type="entry name" value="Sigma70_r2"/>
    <property type="match status" value="1"/>
</dbReference>
<keyword evidence="8" id="KW-1185">Reference proteome</keyword>